<protein>
    <recommendedName>
        <fullName evidence="4 5">50S ribosomal protein L21</fullName>
    </recommendedName>
</protein>
<evidence type="ECO:0000256" key="3">
    <source>
        <dbReference type="ARBA" id="ARBA00023274"/>
    </source>
</evidence>
<dbReference type="SUPFAM" id="SSF141091">
    <property type="entry name" value="L21p-like"/>
    <property type="match status" value="1"/>
</dbReference>
<keyword evidence="3 5" id="KW-0687">Ribonucleoprotein</keyword>
<evidence type="ECO:0000256" key="5">
    <source>
        <dbReference type="RuleBase" id="RU000562"/>
    </source>
</evidence>
<dbReference type="KEGG" id="ips:CfP315_0508"/>
<organism evidence="6">
    <name type="scientific">Candidatus Improbicoccus pseudotrichonymphae</name>
    <dbReference type="NCBI Taxonomy" id="3033792"/>
    <lineage>
        <taxon>Bacteria</taxon>
        <taxon>Bacillati</taxon>
        <taxon>Bacillota</taxon>
        <taxon>Clostridia</taxon>
        <taxon>Candidatus Improbicoccus</taxon>
    </lineage>
</organism>
<dbReference type="GO" id="GO:0006412">
    <property type="term" value="P:translation"/>
    <property type="evidence" value="ECO:0007669"/>
    <property type="project" value="InterPro"/>
</dbReference>
<reference evidence="6" key="1">
    <citation type="journal article" date="2023" name="ISME J.">
        <title>Emergence of putative energy parasites within Clostridia revealed by genome analysis of a novel endosymbiotic clade.</title>
        <authorList>
            <person name="Takahashi K."/>
            <person name="Kuwahara H."/>
            <person name="Horikawa Y."/>
            <person name="Izawa K."/>
            <person name="Kato D."/>
            <person name="Inagaki T."/>
            <person name="Yuki M."/>
            <person name="Ohkuma M."/>
            <person name="Hongoh Y."/>
        </authorList>
    </citation>
    <scope>NUCLEOTIDE SEQUENCE</scope>
    <source>
        <strain evidence="6">CfP3-15</strain>
    </source>
</reference>
<dbReference type="GO" id="GO:0019843">
    <property type="term" value="F:rRNA binding"/>
    <property type="evidence" value="ECO:0007669"/>
    <property type="project" value="UniProtKB-KW"/>
</dbReference>
<dbReference type="EMBL" id="AP027924">
    <property type="protein sequence ID" value="BED91951.1"/>
    <property type="molecule type" value="Genomic_DNA"/>
</dbReference>
<dbReference type="Proteomes" id="UP001337580">
    <property type="component" value="Chromosome"/>
</dbReference>
<comment type="function">
    <text evidence="5">This protein binds to 23S rRNA in the presence of protein L20.</text>
</comment>
<comment type="similarity">
    <text evidence="1 5">Belongs to the bacterial ribosomal protein bL21 family.</text>
</comment>
<dbReference type="GO" id="GO:0005737">
    <property type="term" value="C:cytoplasm"/>
    <property type="evidence" value="ECO:0007669"/>
    <property type="project" value="UniProtKB-ARBA"/>
</dbReference>
<dbReference type="NCBIfam" id="TIGR00061">
    <property type="entry name" value="L21"/>
    <property type="match status" value="1"/>
</dbReference>
<dbReference type="Pfam" id="PF00829">
    <property type="entry name" value="Ribosomal_L21p"/>
    <property type="match status" value="1"/>
</dbReference>
<evidence type="ECO:0000313" key="6">
    <source>
        <dbReference type="EMBL" id="BED91951.1"/>
    </source>
</evidence>
<dbReference type="PANTHER" id="PTHR21349">
    <property type="entry name" value="50S RIBOSOMAL PROTEIN L21"/>
    <property type="match status" value="1"/>
</dbReference>
<dbReference type="PANTHER" id="PTHR21349:SF0">
    <property type="entry name" value="LARGE RIBOSOMAL SUBUNIT PROTEIN BL21M"/>
    <property type="match status" value="1"/>
</dbReference>
<keyword evidence="2 5" id="KW-0689">Ribosomal protein</keyword>
<evidence type="ECO:0000256" key="4">
    <source>
        <dbReference type="ARBA" id="ARBA00035483"/>
    </source>
</evidence>
<dbReference type="GO" id="GO:1990904">
    <property type="term" value="C:ribonucleoprotein complex"/>
    <property type="evidence" value="ECO:0007669"/>
    <property type="project" value="UniProtKB-KW"/>
</dbReference>
<dbReference type="InterPro" id="IPR036164">
    <property type="entry name" value="bL21-like_sf"/>
</dbReference>
<keyword evidence="5" id="KW-0694">RNA-binding</keyword>
<gene>
    <name evidence="6" type="ORF">CfP315_0508</name>
</gene>
<sequence length="103" mass="11974">MYFVVGLQNKQYNVKLGSMLYVDFLNCPDDSGEFECKVLAFKDENGSFVFKGPSLDKIKIKYKVLKHGLAKKIRVFKYKPKRGYKRTIGHRRKYSKIEITSVG</sequence>
<dbReference type="GO" id="GO:0005840">
    <property type="term" value="C:ribosome"/>
    <property type="evidence" value="ECO:0007669"/>
    <property type="project" value="UniProtKB-KW"/>
</dbReference>
<evidence type="ECO:0000256" key="1">
    <source>
        <dbReference type="ARBA" id="ARBA00008563"/>
    </source>
</evidence>
<evidence type="ECO:0000256" key="2">
    <source>
        <dbReference type="ARBA" id="ARBA00022980"/>
    </source>
</evidence>
<dbReference type="InterPro" id="IPR001787">
    <property type="entry name" value="Ribosomal_bL21"/>
</dbReference>
<keyword evidence="5" id="KW-0699">rRNA-binding</keyword>
<name>A0AA48HV40_9FIRM</name>
<dbReference type="AlphaFoldDB" id="A0AA48HV40"/>
<dbReference type="InterPro" id="IPR028909">
    <property type="entry name" value="bL21-like"/>
</dbReference>
<dbReference type="GO" id="GO:0003735">
    <property type="term" value="F:structural constituent of ribosome"/>
    <property type="evidence" value="ECO:0007669"/>
    <property type="project" value="InterPro"/>
</dbReference>
<proteinExistence type="inferred from homology"/>
<accession>A0AA48HV40</accession>